<dbReference type="RefSeq" id="WP_179979737.1">
    <property type="nucleotide sequence ID" value="NZ_LT608333.1"/>
</dbReference>
<dbReference type="PANTHER" id="PTHR47019:SF1">
    <property type="entry name" value="LIPID II FLIPPASE MURJ"/>
    <property type="match status" value="1"/>
</dbReference>
<feature type="transmembrane region" description="Helical" evidence="10">
    <location>
        <begin position="280"/>
        <end position="304"/>
    </location>
</feature>
<proteinExistence type="inferred from homology"/>
<evidence type="ECO:0000256" key="9">
    <source>
        <dbReference type="ARBA" id="ARBA00061532"/>
    </source>
</evidence>
<evidence type="ECO:0000256" key="6">
    <source>
        <dbReference type="ARBA" id="ARBA00022989"/>
    </source>
</evidence>
<feature type="transmembrane region" description="Helical" evidence="10">
    <location>
        <begin position="119"/>
        <end position="142"/>
    </location>
</feature>
<feature type="transmembrane region" description="Helical" evidence="10">
    <location>
        <begin position="324"/>
        <end position="342"/>
    </location>
</feature>
<evidence type="ECO:0000256" key="10">
    <source>
        <dbReference type="HAMAP-Rule" id="MF_02078"/>
    </source>
</evidence>
<feature type="transmembrane region" description="Helical" evidence="10">
    <location>
        <begin position="37"/>
        <end position="55"/>
    </location>
</feature>
<dbReference type="InterPro" id="IPR004268">
    <property type="entry name" value="MurJ"/>
</dbReference>
<sequence length="601" mass="61966">MRSQQENTPNSGLARTAALLGGFALFSRLLGLARDMSMAWLLGGGAAADALVAAMRLPHVLRRLLGEGSLSMTLTASLVRLRQGYGFPNGLRLDSCDGAAEKSGNGVLRLLARALSLRLGLMLLLLTLLGMAAAPWLARMLAPGFSGPELERTVVLLRICLPYVLAAGMAALGMALLHSMGVFWLPALSPALFNLVMLLAAVAAALGFCPPAEALAVGMLCGGLAQWLAQWLAVRRLLPKHATRAHAAAASESRAGAQPAASTADARADREITAGAWRCLALLPGGVLGAAAPQLAMLAAMTLASGLGQGQVAALYYAERLLELPLGLVGVCLGMASLPTLSRLAAEKDFTQFAAQLSTALRLTVMLSLPAAAGLWAVGPQLVTGLLGHGAFDSQAARDTGLALLAYVPGLPAFACNRSLLAACNALGLVRRTAMSALWAVGGTLAAGLALTRVLGPQHSGMAPALAVSLGLWLQCGLLLLLLQRALPNGPDGPCGNDGPDGNDGDRMRPAASKRFCAPPWLPGWKDMWRHVLAGGLTGLAAGGLVRLAEPLGLWPSLCLAITGGVLAWMLCLGILRDPDLALLAGRLRKKARTPIVGGNA</sequence>
<keyword evidence="5 10" id="KW-0573">Peptidoglycan synthesis</keyword>
<dbReference type="PRINTS" id="PR01806">
    <property type="entry name" value="VIRFACTRMVIN"/>
</dbReference>
<feature type="transmembrane region" description="Helical" evidence="10">
    <location>
        <begin position="532"/>
        <end position="549"/>
    </location>
</feature>
<keyword evidence="10" id="KW-0813">Transport</keyword>
<feature type="transmembrane region" description="Helical" evidence="10">
    <location>
        <begin position="214"/>
        <end position="234"/>
    </location>
</feature>
<dbReference type="AlphaFoldDB" id="A0A212L1U0"/>
<evidence type="ECO:0000256" key="2">
    <source>
        <dbReference type="ARBA" id="ARBA00022475"/>
    </source>
</evidence>
<protein>
    <recommendedName>
        <fullName evidence="10">Probable lipid II flippase MurJ</fullName>
    </recommendedName>
</protein>
<dbReference type="GO" id="GO:0009252">
    <property type="term" value="P:peptidoglycan biosynthetic process"/>
    <property type="evidence" value="ECO:0007669"/>
    <property type="project" value="UniProtKB-UniRule"/>
</dbReference>
<organism evidence="11">
    <name type="scientific">uncultured Desulfovibrio sp</name>
    <dbReference type="NCBI Taxonomy" id="167968"/>
    <lineage>
        <taxon>Bacteria</taxon>
        <taxon>Pseudomonadati</taxon>
        <taxon>Thermodesulfobacteriota</taxon>
        <taxon>Desulfovibrionia</taxon>
        <taxon>Desulfovibrionales</taxon>
        <taxon>Desulfovibrionaceae</taxon>
        <taxon>Desulfovibrio</taxon>
        <taxon>environmental samples</taxon>
    </lineage>
</organism>
<evidence type="ECO:0000256" key="7">
    <source>
        <dbReference type="ARBA" id="ARBA00023136"/>
    </source>
</evidence>
<evidence type="ECO:0000313" key="11">
    <source>
        <dbReference type="EMBL" id="SCM71329.1"/>
    </source>
</evidence>
<evidence type="ECO:0000256" key="1">
    <source>
        <dbReference type="ARBA" id="ARBA00004651"/>
    </source>
</evidence>
<keyword evidence="2 10" id="KW-1003">Cell membrane</keyword>
<feature type="transmembrane region" description="Helical" evidence="10">
    <location>
        <begin position="184"/>
        <end position="208"/>
    </location>
</feature>
<dbReference type="GO" id="GO:0005886">
    <property type="term" value="C:plasma membrane"/>
    <property type="evidence" value="ECO:0007669"/>
    <property type="project" value="UniProtKB-SubCell"/>
</dbReference>
<dbReference type="PANTHER" id="PTHR47019">
    <property type="entry name" value="LIPID II FLIPPASE MURJ"/>
    <property type="match status" value="1"/>
</dbReference>
<feature type="transmembrane region" description="Helical" evidence="10">
    <location>
        <begin position="437"/>
        <end position="456"/>
    </location>
</feature>
<comment type="similarity">
    <text evidence="9 10">Belongs to the MurJ/MviN family.</text>
</comment>
<feature type="transmembrane region" description="Helical" evidence="10">
    <location>
        <begin position="154"/>
        <end position="177"/>
    </location>
</feature>
<keyword evidence="3 10" id="KW-0812">Transmembrane</keyword>
<keyword evidence="7 10" id="KW-0472">Membrane</keyword>
<dbReference type="GO" id="GO:0034204">
    <property type="term" value="P:lipid translocation"/>
    <property type="evidence" value="ECO:0007669"/>
    <property type="project" value="TreeGrafter"/>
</dbReference>
<keyword evidence="6 10" id="KW-1133">Transmembrane helix</keyword>
<feature type="transmembrane region" description="Helical" evidence="10">
    <location>
        <begin position="403"/>
        <end position="430"/>
    </location>
</feature>
<feature type="transmembrane region" description="Helical" evidence="10">
    <location>
        <begin position="12"/>
        <end position="31"/>
    </location>
</feature>
<comment type="function">
    <text evidence="8 10">Involved in peptidoglycan biosynthesis. Transports lipid-linked peptidoglycan precursors from the inner to the outer leaflet of the cytoplasmic membrane.</text>
</comment>
<keyword evidence="4 10" id="KW-0133">Cell shape</keyword>
<dbReference type="UniPathway" id="UPA00219"/>
<dbReference type="GO" id="GO:0015648">
    <property type="term" value="F:lipid-linked peptidoglycan transporter activity"/>
    <property type="evidence" value="ECO:0007669"/>
    <property type="project" value="UniProtKB-UniRule"/>
</dbReference>
<feature type="transmembrane region" description="Helical" evidence="10">
    <location>
        <begin position="363"/>
        <end position="383"/>
    </location>
</feature>
<evidence type="ECO:0000256" key="4">
    <source>
        <dbReference type="ARBA" id="ARBA00022960"/>
    </source>
</evidence>
<keyword evidence="10" id="KW-0961">Cell wall biogenesis/degradation</keyword>
<dbReference type="GO" id="GO:0008360">
    <property type="term" value="P:regulation of cell shape"/>
    <property type="evidence" value="ECO:0007669"/>
    <property type="project" value="UniProtKB-KW"/>
</dbReference>
<dbReference type="Pfam" id="PF03023">
    <property type="entry name" value="MurJ"/>
    <property type="match status" value="1"/>
</dbReference>
<evidence type="ECO:0000256" key="8">
    <source>
        <dbReference type="ARBA" id="ARBA00060041"/>
    </source>
</evidence>
<dbReference type="InterPro" id="IPR051050">
    <property type="entry name" value="Lipid_II_flippase_MurJ/MviN"/>
</dbReference>
<name>A0A212L1U0_9BACT</name>
<dbReference type="HAMAP" id="MF_02078">
    <property type="entry name" value="MurJ_MviN"/>
    <property type="match status" value="1"/>
</dbReference>
<gene>
    <name evidence="10" type="primary">murJ</name>
    <name evidence="11" type="ORF">KL86DES1_11001</name>
</gene>
<dbReference type="GO" id="GO:0071555">
    <property type="term" value="P:cell wall organization"/>
    <property type="evidence" value="ECO:0007669"/>
    <property type="project" value="UniProtKB-KW"/>
</dbReference>
<feature type="transmembrane region" description="Helical" evidence="10">
    <location>
        <begin position="555"/>
        <end position="576"/>
    </location>
</feature>
<comment type="subcellular location">
    <subcellularLocation>
        <location evidence="1 10">Cell membrane</location>
        <topology evidence="1 10">Multi-pass membrane protein</topology>
    </subcellularLocation>
</comment>
<comment type="pathway">
    <text evidence="10">Cell wall biogenesis; peptidoglycan biosynthesis.</text>
</comment>
<reference evidence="11" key="1">
    <citation type="submission" date="2016-08" db="EMBL/GenBank/DDBJ databases">
        <authorList>
            <person name="Seilhamer J.J."/>
        </authorList>
    </citation>
    <scope>NUCLEOTIDE SEQUENCE</scope>
    <source>
        <strain evidence="11">86-1</strain>
    </source>
</reference>
<dbReference type="EMBL" id="FMJC01000001">
    <property type="protein sequence ID" value="SCM71329.1"/>
    <property type="molecule type" value="Genomic_DNA"/>
</dbReference>
<evidence type="ECO:0000256" key="3">
    <source>
        <dbReference type="ARBA" id="ARBA00022692"/>
    </source>
</evidence>
<feature type="transmembrane region" description="Helical" evidence="10">
    <location>
        <begin position="462"/>
        <end position="483"/>
    </location>
</feature>
<evidence type="ECO:0000256" key="5">
    <source>
        <dbReference type="ARBA" id="ARBA00022984"/>
    </source>
</evidence>
<accession>A0A212L1U0</accession>